<evidence type="ECO:0000259" key="12">
    <source>
        <dbReference type="PROSITE" id="PS50160"/>
    </source>
</evidence>
<feature type="compositionally biased region" description="Basic residues" evidence="11">
    <location>
        <begin position="27"/>
        <end position="40"/>
    </location>
</feature>
<keyword evidence="5 9" id="KW-0547">Nucleotide-binding</keyword>
<dbReference type="InterPro" id="IPR012310">
    <property type="entry name" value="DNA_ligase_ATP-dep_cent"/>
</dbReference>
<dbReference type="GO" id="GO:0006273">
    <property type="term" value="P:lagging strand elongation"/>
    <property type="evidence" value="ECO:0007669"/>
    <property type="project" value="TreeGrafter"/>
</dbReference>
<dbReference type="SUPFAM" id="SSF50249">
    <property type="entry name" value="Nucleic acid-binding proteins"/>
    <property type="match status" value="1"/>
</dbReference>
<dbReference type="GO" id="GO:0006281">
    <property type="term" value="P:DNA repair"/>
    <property type="evidence" value="ECO:0007669"/>
    <property type="project" value="UniProtKB-KW"/>
</dbReference>
<dbReference type="Proteomes" id="UP000242875">
    <property type="component" value="Unassembled WGS sequence"/>
</dbReference>
<dbReference type="CDD" id="cd07900">
    <property type="entry name" value="Adenylation_DNA_ligase_I_Euk"/>
    <property type="match status" value="1"/>
</dbReference>
<dbReference type="PROSITE" id="PS50330">
    <property type="entry name" value="UIM"/>
    <property type="match status" value="1"/>
</dbReference>
<keyword evidence="9" id="KW-0233">DNA recombination</keyword>
<dbReference type="GO" id="GO:0003677">
    <property type="term" value="F:DNA binding"/>
    <property type="evidence" value="ECO:0007669"/>
    <property type="project" value="InterPro"/>
</dbReference>
<protein>
    <recommendedName>
        <fullName evidence="9">DNA ligase</fullName>
        <ecNumber evidence="9">6.5.1.1</ecNumber>
    </recommendedName>
</protein>
<dbReference type="Gene3D" id="1.10.3260.10">
    <property type="entry name" value="DNA ligase, ATP-dependent, N-terminal domain"/>
    <property type="match status" value="1"/>
</dbReference>
<evidence type="ECO:0000256" key="3">
    <source>
        <dbReference type="ARBA" id="ARBA00022598"/>
    </source>
</evidence>
<dbReference type="CDD" id="cd07969">
    <property type="entry name" value="OBF_DNA_ligase_I"/>
    <property type="match status" value="1"/>
</dbReference>
<comment type="subcellular location">
    <subcellularLocation>
        <location evidence="1">Nucleus</location>
    </subcellularLocation>
</comment>
<feature type="region of interest" description="Disordered" evidence="11">
    <location>
        <begin position="587"/>
        <end position="676"/>
    </location>
</feature>
<dbReference type="InterPro" id="IPR012309">
    <property type="entry name" value="DNA_ligase_ATP-dep_C"/>
</dbReference>
<dbReference type="EC" id="6.5.1.1" evidence="9"/>
<sequence length="1536" mass="171538">MKELIAFDLLLPNNHIYFFAPRPSSRSSHRPRQTHPKRHKLRGKVRLVTSKPTRLKEVVIKFKGTSSIHLAGSGRRTSHSPGMFTMIGLAEPPMEGQRTLRKTKQVLLSDAVLPAGVTDLGFEISVPGYLPQTHRSDFVNIDYVLSAKVVPAGNFSKAVHTERDVVLQKTMFPKDVCCGAVAGYVVPKHRYVGERRGSIIWQFRVPRVVCLEDPAGLEFEGTFVFGSSESGLANMRTSHGDDDAPNAIDHISVDVVQEELYRMKPKSNDEPENRFEIFVLPEQSSSPRRYIVQPSIPPSTYLRPPPNTTITFSFPLNQVAENRRSFTRPSGHWAGNEEAVQAPGPSGPSLRRHSSIGHIRPRTLLRSQSSIPNLSSLEVSNSAESCFSRTHYVTDGFHHTLDSPFLEIKHYIRVIVQYRQNHRPQSLVLGIPIHVSPNIHPEVVIEREANGEERLPSYSHTVRDGETLPGYAVEDDEDEWEDVPRELTNISASLQHEHADDDGEVDGDEQPQDDNPTYPPDPRPPLEQDSPITGIRTDISRLQPAPSAPQRRKHELNLEVAELAESERDFWRRERCGLMGAHAAEEVGDKDDEVEGGEFRLGSFGGGGRGGERKRKASTPLTPTSYQRATQRKQIQSSNQKSLDDFFNGSTRDKAHDRDIGKSSVEVSQGGGESEDVELNRAIQASLKSEQHAADRTEDGAGNEEMERALRESLDQSIVASQDAQLDEDEELRRAMEESLNEAKRMESVLEYGILDDASEIATLNRQPRNITTIFSETNNGNSTNLSKASLQPENSTATDAPIPDLLVKQPASFRPESHNFTTSHTPYAFLTQAFQQIASHTSRITILNILTNTLRTIWYHNPQDLLPTIWLCSNAIAPPHRGVELGIGPLILSKAITSISGISNKRLKQLYDEHGDWGDVAYAAKVSIRTLVMPRPLTIPNVYSTLASIARLKGNGTVDAKTGLVKKLILAARGEEVRFLVRTFVSHLRIGAVRTTVLIALARAMVYTIPKTQEVDYATLADNTLHALPTDSPSLVSRKLVVAEQLLRAAYARYPDWDGIVNQLHAAGGDIRSIVEGCDVTPGTPVRPMLGKITRDLNAVFEVLDPDRQFACEWKYDGQRAQIHLLESGKVKIYSRHLEDITTKYPDIIELIPSIINANSDGLRTTSFIMDAEVVAVDDEGKRQSFQVLSGRGRKDIVLANVTVNVCVHAFDLMYLNQTSLLSRSFRHRRQLLHTHFTPVAGRFSFVKHMDAKAIPEDMDEVSQFFKDSLQGGCEGIMVKVLDGGKSEQGLVDAYGNQVDALDLETEMAAYLEAEDMDTSILEHNEDQNPSSAKTEVAAKKGRKKELLATYEPDKRLESWLKVKKDYVEGVSDSLDLVPIAGWYGNGRKAGWYSPVLLACYNPETESLESVCKCMSGFSDQFYKDMRVFYGEVSGRICDGPKGYYNVDTKALRPDVWFEPCEVWEIKGAEITISPVHRSAIGKISEDRGLSLRFPRFIKKREDKRIEDATTSDQVAEMYRMQTKDNGELLEDEEE</sequence>
<evidence type="ECO:0000256" key="8">
    <source>
        <dbReference type="ARBA" id="ARBA00034003"/>
    </source>
</evidence>
<dbReference type="PANTHER" id="PTHR45674">
    <property type="entry name" value="DNA LIGASE 1/3 FAMILY MEMBER"/>
    <property type="match status" value="1"/>
</dbReference>
<gene>
    <name evidence="13" type="ORF">BZG36_03204</name>
</gene>
<keyword evidence="4" id="KW-0235">DNA replication</keyword>
<dbReference type="GO" id="GO:0006310">
    <property type="term" value="P:DNA recombination"/>
    <property type="evidence" value="ECO:0007669"/>
    <property type="project" value="UniProtKB-KW"/>
</dbReference>
<dbReference type="GO" id="GO:0071897">
    <property type="term" value="P:DNA biosynthetic process"/>
    <property type="evidence" value="ECO:0007669"/>
    <property type="project" value="InterPro"/>
</dbReference>
<dbReference type="InterPro" id="IPR014752">
    <property type="entry name" value="Arrestin-like_C"/>
</dbReference>
<keyword evidence="3 9" id="KW-0436">Ligase</keyword>
<feature type="compositionally biased region" description="Acidic residues" evidence="11">
    <location>
        <begin position="587"/>
        <end position="596"/>
    </location>
</feature>
<dbReference type="InterPro" id="IPR036599">
    <property type="entry name" value="DNA_ligase_N_sf"/>
</dbReference>
<reference evidence="13 14" key="1">
    <citation type="journal article" date="2017" name="Mycologia">
        <title>Bifiguratus adelaidae, gen. et sp. nov., a new member of Mucoromycotina in endophytic and soil-dwelling habitats.</title>
        <authorList>
            <person name="Torres-Cruz T.J."/>
            <person name="Billingsley Tobias T.L."/>
            <person name="Almatruk M."/>
            <person name="Hesse C."/>
            <person name="Kuske C.R."/>
            <person name="Desiro A."/>
            <person name="Benucci G.M."/>
            <person name="Bonito G."/>
            <person name="Stajich J.E."/>
            <person name="Dunlap C."/>
            <person name="Arnold A.E."/>
            <person name="Porras-Alfaro A."/>
        </authorList>
    </citation>
    <scope>NUCLEOTIDE SEQUENCE [LARGE SCALE GENOMIC DNA]</scope>
    <source>
        <strain evidence="13 14">AZ0501</strain>
    </source>
</reference>
<dbReference type="SMART" id="SM00726">
    <property type="entry name" value="UIM"/>
    <property type="match status" value="2"/>
</dbReference>
<dbReference type="InterPro" id="IPR003903">
    <property type="entry name" value="UIM_dom"/>
</dbReference>
<dbReference type="InterPro" id="IPR012308">
    <property type="entry name" value="DNA_ligase_ATP-dep_N"/>
</dbReference>
<keyword evidence="7" id="KW-0539">Nucleus</keyword>
<evidence type="ECO:0000313" key="14">
    <source>
        <dbReference type="Proteomes" id="UP000242875"/>
    </source>
</evidence>
<feature type="compositionally biased region" description="Polar residues" evidence="11">
    <location>
        <begin position="619"/>
        <end position="641"/>
    </location>
</feature>
<dbReference type="FunFam" id="2.40.50.140:FF:000062">
    <property type="entry name" value="DNA ligase"/>
    <property type="match status" value="1"/>
</dbReference>
<feature type="domain" description="ATP-dependent DNA ligase family profile" evidence="12">
    <location>
        <begin position="1200"/>
        <end position="1403"/>
    </location>
</feature>
<evidence type="ECO:0000256" key="7">
    <source>
        <dbReference type="ARBA" id="ARBA00023242"/>
    </source>
</evidence>
<organism evidence="13 14">
    <name type="scientific">Bifiguratus adelaidae</name>
    <dbReference type="NCBI Taxonomy" id="1938954"/>
    <lineage>
        <taxon>Eukaryota</taxon>
        <taxon>Fungi</taxon>
        <taxon>Fungi incertae sedis</taxon>
        <taxon>Mucoromycota</taxon>
        <taxon>Mucoromycotina</taxon>
        <taxon>Endogonomycetes</taxon>
        <taxon>Endogonales</taxon>
        <taxon>Endogonales incertae sedis</taxon>
        <taxon>Bifiguratus</taxon>
    </lineage>
</organism>
<evidence type="ECO:0000256" key="11">
    <source>
        <dbReference type="SAM" id="MobiDB-lite"/>
    </source>
</evidence>
<dbReference type="Pfam" id="PF04675">
    <property type="entry name" value="DNA_ligase_A_N"/>
    <property type="match status" value="1"/>
</dbReference>
<dbReference type="FunFam" id="3.30.470.30:FF:000002">
    <property type="entry name" value="DNA ligase"/>
    <property type="match status" value="1"/>
</dbReference>
<evidence type="ECO:0000256" key="4">
    <source>
        <dbReference type="ARBA" id="ARBA00022705"/>
    </source>
</evidence>
<dbReference type="GO" id="GO:0005524">
    <property type="term" value="F:ATP binding"/>
    <property type="evidence" value="ECO:0007669"/>
    <property type="project" value="UniProtKB-KW"/>
</dbReference>
<dbReference type="InterPro" id="IPR012340">
    <property type="entry name" value="NA-bd_OB-fold"/>
</dbReference>
<keyword evidence="6 9" id="KW-0067">ATP-binding</keyword>
<dbReference type="Gene3D" id="3.30.470.30">
    <property type="entry name" value="DNA ligase/mRNA capping enzyme"/>
    <property type="match status" value="1"/>
</dbReference>
<feature type="compositionally biased region" description="Basic and acidic residues" evidence="11">
    <location>
        <begin position="651"/>
        <end position="661"/>
    </location>
</feature>
<evidence type="ECO:0000256" key="2">
    <source>
        <dbReference type="ARBA" id="ARBA00007572"/>
    </source>
</evidence>
<dbReference type="GO" id="GO:0003910">
    <property type="term" value="F:DNA ligase (ATP) activity"/>
    <property type="evidence" value="ECO:0007669"/>
    <property type="project" value="UniProtKB-EC"/>
</dbReference>
<dbReference type="PROSITE" id="PS50160">
    <property type="entry name" value="DNA_LIGASE_A3"/>
    <property type="match status" value="1"/>
</dbReference>
<comment type="similarity">
    <text evidence="2 10">Belongs to the ATP-dependent DNA ligase family.</text>
</comment>
<dbReference type="Gene3D" id="2.40.50.140">
    <property type="entry name" value="Nucleic acid-binding proteins"/>
    <property type="match status" value="1"/>
</dbReference>
<accession>A0A261Y183</accession>
<feature type="region of interest" description="Disordered" evidence="11">
    <location>
        <begin position="497"/>
        <end position="532"/>
    </location>
</feature>
<feature type="region of interest" description="Disordered" evidence="11">
    <location>
        <begin position="21"/>
        <end position="40"/>
    </location>
</feature>
<dbReference type="InterPro" id="IPR016059">
    <property type="entry name" value="DNA_ligase_ATP-dep_CS"/>
</dbReference>
<evidence type="ECO:0000256" key="6">
    <source>
        <dbReference type="ARBA" id="ARBA00022840"/>
    </source>
</evidence>
<evidence type="ECO:0000256" key="9">
    <source>
        <dbReference type="RuleBase" id="RU000617"/>
    </source>
</evidence>
<dbReference type="Gene3D" id="2.60.40.640">
    <property type="match status" value="1"/>
</dbReference>
<feature type="compositionally biased region" description="Basic and acidic residues" evidence="11">
    <location>
        <begin position="450"/>
        <end position="466"/>
    </location>
</feature>
<feature type="region of interest" description="Disordered" evidence="11">
    <location>
        <begin position="774"/>
        <end position="802"/>
    </location>
</feature>
<dbReference type="InterPro" id="IPR050191">
    <property type="entry name" value="ATP-dep_DNA_ligase"/>
</dbReference>
<feature type="compositionally biased region" description="Polar residues" evidence="11">
    <location>
        <begin position="774"/>
        <end position="799"/>
    </location>
</feature>
<feature type="region of interest" description="Disordered" evidence="11">
    <location>
        <begin position="326"/>
        <end position="354"/>
    </location>
</feature>
<dbReference type="SUPFAM" id="SSF56091">
    <property type="entry name" value="DNA ligase/mRNA capping enzyme, catalytic domain"/>
    <property type="match status" value="1"/>
</dbReference>
<feature type="region of interest" description="Disordered" evidence="11">
    <location>
        <begin position="450"/>
        <end position="469"/>
    </location>
</feature>
<evidence type="ECO:0000256" key="10">
    <source>
        <dbReference type="RuleBase" id="RU004196"/>
    </source>
</evidence>
<evidence type="ECO:0000256" key="5">
    <source>
        <dbReference type="ARBA" id="ARBA00022741"/>
    </source>
</evidence>
<keyword evidence="9" id="KW-0227">DNA damage</keyword>
<dbReference type="InterPro" id="IPR000977">
    <property type="entry name" value="DNA_ligase_ATP-dep"/>
</dbReference>
<dbReference type="OrthoDB" id="206088at2759"/>
<comment type="catalytic activity">
    <reaction evidence="8 9">
        <text>ATP + (deoxyribonucleotide)n-3'-hydroxyl + 5'-phospho-(deoxyribonucleotide)m = (deoxyribonucleotide)n+m + AMP + diphosphate.</text>
        <dbReference type="EC" id="6.5.1.1"/>
    </reaction>
</comment>
<keyword evidence="9" id="KW-0234">DNA repair</keyword>
<dbReference type="Pfam" id="PF04679">
    <property type="entry name" value="DNA_ligase_A_C"/>
    <property type="match status" value="1"/>
</dbReference>
<dbReference type="NCBIfam" id="TIGR00574">
    <property type="entry name" value="dnl1"/>
    <property type="match status" value="1"/>
</dbReference>
<name>A0A261Y183_9FUNG</name>
<dbReference type="Pfam" id="PF01068">
    <property type="entry name" value="DNA_ligase_A_M"/>
    <property type="match status" value="1"/>
</dbReference>
<evidence type="ECO:0000256" key="1">
    <source>
        <dbReference type="ARBA" id="ARBA00004123"/>
    </source>
</evidence>
<proteinExistence type="inferred from homology"/>
<evidence type="ECO:0000313" key="13">
    <source>
        <dbReference type="EMBL" id="OZJ04362.1"/>
    </source>
</evidence>
<feature type="compositionally biased region" description="Acidic residues" evidence="11">
    <location>
        <begin position="500"/>
        <end position="512"/>
    </location>
</feature>
<dbReference type="PROSITE" id="PS00697">
    <property type="entry name" value="DNA_LIGASE_A1"/>
    <property type="match status" value="1"/>
</dbReference>
<keyword evidence="14" id="KW-1185">Reference proteome</keyword>
<comment type="caution">
    <text evidence="13">The sequence shown here is derived from an EMBL/GenBank/DDBJ whole genome shotgun (WGS) entry which is preliminary data.</text>
</comment>
<dbReference type="PANTHER" id="PTHR45674:SF9">
    <property type="entry name" value="DNA LIGASE 3"/>
    <property type="match status" value="1"/>
</dbReference>
<dbReference type="EMBL" id="MVBO01000043">
    <property type="protein sequence ID" value="OZJ04362.1"/>
    <property type="molecule type" value="Genomic_DNA"/>
</dbReference>
<dbReference type="GO" id="GO:0005634">
    <property type="term" value="C:nucleus"/>
    <property type="evidence" value="ECO:0007669"/>
    <property type="project" value="UniProtKB-SubCell"/>
</dbReference>
<dbReference type="SUPFAM" id="SSF117018">
    <property type="entry name" value="ATP-dependent DNA ligase DNA-binding domain"/>
    <property type="match status" value="1"/>
</dbReference>